<evidence type="ECO:0000256" key="14">
    <source>
        <dbReference type="PIRNR" id="PIRNR000517"/>
    </source>
</evidence>
<evidence type="ECO:0000313" key="18">
    <source>
        <dbReference type="EMBL" id="KNE62249.1"/>
    </source>
</evidence>
<feature type="modified residue" description="N6-(pyridoxal phosphate)lysine" evidence="15">
    <location>
        <position position="290"/>
    </location>
</feature>
<dbReference type="UniPathway" id="UPA00139">
    <property type="reaction ID" value="UER00338"/>
</dbReference>
<keyword evidence="7 18" id="KW-0032">Aminotransferase</keyword>
<evidence type="ECO:0000313" key="19">
    <source>
        <dbReference type="Proteomes" id="UP000054350"/>
    </source>
</evidence>
<dbReference type="EC" id="2.6.1.5" evidence="5"/>
<comment type="cofactor">
    <cofactor evidence="1 14 15">
        <name>pyridoxal 5'-phosphate</name>
        <dbReference type="ChEBI" id="CHEBI:597326"/>
    </cofactor>
</comment>
<evidence type="ECO:0000256" key="12">
    <source>
        <dbReference type="ARBA" id="ARBA00031696"/>
    </source>
</evidence>
<evidence type="ECO:0000256" key="15">
    <source>
        <dbReference type="PIRSR" id="PIRSR000517-1"/>
    </source>
</evidence>
<dbReference type="PANTHER" id="PTHR45744">
    <property type="entry name" value="TYROSINE AMINOTRANSFERASE"/>
    <property type="match status" value="1"/>
</dbReference>
<dbReference type="FunFam" id="3.40.640.10:FF:000048">
    <property type="entry name" value="tyrosine aminotransferase"/>
    <property type="match status" value="1"/>
</dbReference>
<keyword evidence="8 18" id="KW-0808">Transferase</keyword>
<dbReference type="PRINTS" id="PR00753">
    <property type="entry name" value="ACCSYNTHASE"/>
</dbReference>
<dbReference type="Proteomes" id="UP000054350">
    <property type="component" value="Unassembled WGS sequence"/>
</dbReference>
<dbReference type="PROSITE" id="PS00105">
    <property type="entry name" value="AA_TRANSFER_CLASS_1"/>
    <property type="match status" value="1"/>
</dbReference>
<evidence type="ECO:0000259" key="17">
    <source>
        <dbReference type="Pfam" id="PF00155"/>
    </source>
</evidence>
<evidence type="ECO:0000256" key="7">
    <source>
        <dbReference type="ARBA" id="ARBA00022576"/>
    </source>
</evidence>
<proteinExistence type="inferred from homology"/>
<dbReference type="CDD" id="cd00609">
    <property type="entry name" value="AAT_like"/>
    <property type="match status" value="1"/>
</dbReference>
<dbReference type="AlphaFoldDB" id="A0A0L0SIH3"/>
<evidence type="ECO:0000256" key="2">
    <source>
        <dbReference type="ARBA" id="ARBA00005203"/>
    </source>
</evidence>
<dbReference type="VEuPathDB" id="FungiDB:AMAG_07487"/>
<dbReference type="InterPro" id="IPR015421">
    <property type="entry name" value="PyrdxlP-dep_Trfase_major"/>
</dbReference>
<dbReference type="InterPro" id="IPR015424">
    <property type="entry name" value="PyrdxlP-dep_Trfase"/>
</dbReference>
<dbReference type="EMBL" id="GG745339">
    <property type="protein sequence ID" value="KNE62249.1"/>
    <property type="molecule type" value="Genomic_DNA"/>
</dbReference>
<dbReference type="GO" id="GO:0006572">
    <property type="term" value="P:L-tyrosine catabolic process"/>
    <property type="evidence" value="ECO:0007669"/>
    <property type="project" value="UniProtKB-KW"/>
</dbReference>
<dbReference type="InterPro" id="IPR005958">
    <property type="entry name" value="TyrNic_aminoTrfase"/>
</dbReference>
<comment type="similarity">
    <text evidence="3 14">Belongs to the class-I pyridoxal-phosphate-dependent aminotransferase family.</text>
</comment>
<evidence type="ECO:0000256" key="1">
    <source>
        <dbReference type="ARBA" id="ARBA00001933"/>
    </source>
</evidence>
<dbReference type="GO" id="GO:0006559">
    <property type="term" value="P:L-phenylalanine catabolic process"/>
    <property type="evidence" value="ECO:0007669"/>
    <property type="project" value="UniProtKB-UniPathway"/>
</dbReference>
<evidence type="ECO:0000256" key="8">
    <source>
        <dbReference type="ARBA" id="ARBA00022679"/>
    </source>
</evidence>
<feature type="region of interest" description="Disordered" evidence="16">
    <location>
        <begin position="1"/>
        <end position="64"/>
    </location>
</feature>
<dbReference type="GO" id="GO:0004838">
    <property type="term" value="F:L-tyrosine-2-oxoglutarate transaminase activity"/>
    <property type="evidence" value="ECO:0007669"/>
    <property type="project" value="InterPro"/>
</dbReference>
<dbReference type="Gene3D" id="3.90.1150.10">
    <property type="entry name" value="Aspartate Aminotransferase, domain 1"/>
    <property type="match status" value="1"/>
</dbReference>
<comment type="pathway">
    <text evidence="2">Amino-acid degradation; L-phenylalanine degradation; acetoacetate and fumarate from L-phenylalanine: step 2/6.</text>
</comment>
<evidence type="ECO:0000256" key="13">
    <source>
        <dbReference type="ARBA" id="ARBA00047798"/>
    </source>
</evidence>
<keyword evidence="10 14" id="KW-0663">Pyridoxal phosphate</keyword>
<dbReference type="eggNOG" id="KOG0259">
    <property type="taxonomic scope" value="Eukaryota"/>
</dbReference>
<comment type="catalytic activity">
    <reaction evidence="13">
        <text>L-tyrosine + 2-oxoglutarate = 3-(4-hydroxyphenyl)pyruvate + L-glutamate</text>
        <dbReference type="Rhea" id="RHEA:15093"/>
        <dbReference type="ChEBI" id="CHEBI:16810"/>
        <dbReference type="ChEBI" id="CHEBI:29985"/>
        <dbReference type="ChEBI" id="CHEBI:36242"/>
        <dbReference type="ChEBI" id="CHEBI:58315"/>
        <dbReference type="EC" id="2.6.1.5"/>
    </reaction>
</comment>
<organism evidence="18 19">
    <name type="scientific">Allomyces macrogynus (strain ATCC 38327)</name>
    <name type="common">Allomyces javanicus var. macrogynus</name>
    <dbReference type="NCBI Taxonomy" id="578462"/>
    <lineage>
        <taxon>Eukaryota</taxon>
        <taxon>Fungi</taxon>
        <taxon>Fungi incertae sedis</taxon>
        <taxon>Blastocladiomycota</taxon>
        <taxon>Blastocladiomycetes</taxon>
        <taxon>Blastocladiales</taxon>
        <taxon>Blastocladiaceae</taxon>
        <taxon>Allomyces</taxon>
    </lineage>
</organism>
<dbReference type="STRING" id="578462.A0A0L0SIH3"/>
<keyword evidence="11" id="KW-0585">Phenylalanine catabolism</keyword>
<reference evidence="18 19" key="1">
    <citation type="submission" date="2009-11" db="EMBL/GenBank/DDBJ databases">
        <title>Annotation of Allomyces macrogynus ATCC 38327.</title>
        <authorList>
            <consortium name="The Broad Institute Genome Sequencing Platform"/>
            <person name="Russ C."/>
            <person name="Cuomo C."/>
            <person name="Burger G."/>
            <person name="Gray M.W."/>
            <person name="Holland P.W.H."/>
            <person name="King N."/>
            <person name="Lang F.B.F."/>
            <person name="Roger A.J."/>
            <person name="Ruiz-Trillo I."/>
            <person name="Young S.K."/>
            <person name="Zeng Q."/>
            <person name="Gargeya S."/>
            <person name="Fitzgerald M."/>
            <person name="Haas B."/>
            <person name="Abouelleil A."/>
            <person name="Alvarado L."/>
            <person name="Arachchi H.M."/>
            <person name="Berlin A."/>
            <person name="Chapman S.B."/>
            <person name="Gearin G."/>
            <person name="Goldberg J."/>
            <person name="Griggs A."/>
            <person name="Gujja S."/>
            <person name="Hansen M."/>
            <person name="Heiman D."/>
            <person name="Howarth C."/>
            <person name="Larimer J."/>
            <person name="Lui A."/>
            <person name="MacDonald P.J.P."/>
            <person name="McCowen C."/>
            <person name="Montmayeur A."/>
            <person name="Murphy C."/>
            <person name="Neiman D."/>
            <person name="Pearson M."/>
            <person name="Priest M."/>
            <person name="Roberts A."/>
            <person name="Saif S."/>
            <person name="Shea T."/>
            <person name="Sisk P."/>
            <person name="Stolte C."/>
            <person name="Sykes S."/>
            <person name="Wortman J."/>
            <person name="Nusbaum C."/>
            <person name="Birren B."/>
        </authorList>
    </citation>
    <scope>NUCLEOTIDE SEQUENCE [LARGE SCALE GENOMIC DNA]</scope>
    <source>
        <strain evidence="18 19">ATCC 38327</strain>
    </source>
</reference>
<keyword evidence="19" id="KW-1185">Reference proteome</keyword>
<comment type="subunit">
    <text evidence="4">Homodimer.</text>
</comment>
<evidence type="ECO:0000256" key="4">
    <source>
        <dbReference type="ARBA" id="ARBA00011738"/>
    </source>
</evidence>
<dbReference type="GO" id="GO:0030170">
    <property type="term" value="F:pyridoxal phosphate binding"/>
    <property type="evidence" value="ECO:0007669"/>
    <property type="project" value="InterPro"/>
</dbReference>
<dbReference type="NCBIfam" id="TIGR01264">
    <property type="entry name" value="tyr_amTase_E"/>
    <property type="match status" value="1"/>
</dbReference>
<dbReference type="InterPro" id="IPR004839">
    <property type="entry name" value="Aminotransferase_I/II_large"/>
</dbReference>
<gene>
    <name evidence="18" type="ORF">AMAG_07487</name>
</gene>
<accession>A0A0L0SIH3</accession>
<evidence type="ECO:0000256" key="11">
    <source>
        <dbReference type="ARBA" id="ARBA00023232"/>
    </source>
</evidence>
<reference evidence="19" key="2">
    <citation type="submission" date="2009-11" db="EMBL/GenBank/DDBJ databases">
        <title>The Genome Sequence of Allomyces macrogynus strain ATCC 38327.</title>
        <authorList>
            <consortium name="The Broad Institute Genome Sequencing Platform"/>
            <person name="Russ C."/>
            <person name="Cuomo C."/>
            <person name="Shea T."/>
            <person name="Young S.K."/>
            <person name="Zeng Q."/>
            <person name="Koehrsen M."/>
            <person name="Haas B."/>
            <person name="Borodovsky M."/>
            <person name="Guigo R."/>
            <person name="Alvarado L."/>
            <person name="Berlin A."/>
            <person name="Borenstein D."/>
            <person name="Chen Z."/>
            <person name="Engels R."/>
            <person name="Freedman E."/>
            <person name="Gellesch M."/>
            <person name="Goldberg J."/>
            <person name="Griggs A."/>
            <person name="Gujja S."/>
            <person name="Heiman D."/>
            <person name="Hepburn T."/>
            <person name="Howarth C."/>
            <person name="Jen D."/>
            <person name="Larson L."/>
            <person name="Lewis B."/>
            <person name="Mehta T."/>
            <person name="Park D."/>
            <person name="Pearson M."/>
            <person name="Roberts A."/>
            <person name="Saif S."/>
            <person name="Shenoy N."/>
            <person name="Sisk P."/>
            <person name="Stolte C."/>
            <person name="Sykes S."/>
            <person name="Walk T."/>
            <person name="White J."/>
            <person name="Yandava C."/>
            <person name="Burger G."/>
            <person name="Gray M.W."/>
            <person name="Holland P.W.H."/>
            <person name="King N."/>
            <person name="Lang F.B.F."/>
            <person name="Roger A.J."/>
            <person name="Ruiz-Trillo I."/>
            <person name="Lander E."/>
            <person name="Nusbaum C."/>
        </authorList>
    </citation>
    <scope>NUCLEOTIDE SEQUENCE [LARGE SCALE GENOMIC DNA]</scope>
    <source>
        <strain evidence="19">ATCC 38327</strain>
    </source>
</reference>
<feature type="domain" description="Aminotransferase class I/classII large" evidence="17">
    <location>
        <begin position="82"/>
        <end position="443"/>
    </location>
</feature>
<evidence type="ECO:0000256" key="6">
    <source>
        <dbReference type="ARBA" id="ARBA00015959"/>
    </source>
</evidence>
<sequence>MAPASSPSAKGKRPHGPASPAKAAKRARVDSTGRSSSATTTPPPRSGRTSWSLRMSEAAQRTTNPIRAIVDNMKVAPNPDKPVISLALGDPTVFGNFNLHESCVDAVKKQLDSYKANGYPPATGMEVARDAVARKYSTPEAPLTSKDVILASGCSGALELVIGALANAGQTMLIPRPGFSVYATIADSKGIKYKYYDLDPSKNWEVDLDHLEAQIDDTTAFILVNNPSNPCGSVYSAAHLRSILDVAERHYLPVVADEIYADMVFSGQTFTAMAQLTSTVPVLAVGGLAKKWLVPGWRMGWILIHDRADAFKDVRVGLQKLSQVIIGSNSLIQAALPEILHNTPQSFYDETNAQLERHAKVAMELLGKVKGLNVVVPQGAIYCMLGIETDLFKDVKSDVEFTEKLMAEQSVMCLPGQCFKYPNYIRIVLCPAEDKLREACQRIAEFCDHHRK</sequence>
<dbReference type="InterPro" id="IPR005957">
    <property type="entry name" value="Tyrosine_aminoTrfase"/>
</dbReference>
<evidence type="ECO:0000256" key="10">
    <source>
        <dbReference type="ARBA" id="ARBA00022898"/>
    </source>
</evidence>
<dbReference type="PANTHER" id="PTHR45744:SF2">
    <property type="entry name" value="TYROSINE AMINOTRANSFERASE"/>
    <property type="match status" value="1"/>
</dbReference>
<protein>
    <recommendedName>
        <fullName evidence="6">Tyrosine aminotransferase</fullName>
        <ecNumber evidence="5">2.6.1.5</ecNumber>
    </recommendedName>
    <alternativeName>
        <fullName evidence="12">L-tyrosine:2-oxoglutarate aminotransferase</fullName>
    </alternativeName>
</protein>
<evidence type="ECO:0000256" key="5">
    <source>
        <dbReference type="ARBA" id="ARBA00012749"/>
    </source>
</evidence>
<evidence type="ECO:0000256" key="16">
    <source>
        <dbReference type="SAM" id="MobiDB-lite"/>
    </source>
</evidence>
<dbReference type="NCBIfam" id="TIGR01265">
    <property type="entry name" value="tyr_nico_aTase"/>
    <property type="match status" value="1"/>
</dbReference>
<dbReference type="Pfam" id="PF00155">
    <property type="entry name" value="Aminotran_1_2"/>
    <property type="match status" value="1"/>
</dbReference>
<feature type="compositionally biased region" description="Low complexity" evidence="16">
    <location>
        <begin position="32"/>
        <end position="50"/>
    </location>
</feature>
<dbReference type="InterPro" id="IPR004838">
    <property type="entry name" value="NHTrfase_class1_PyrdxlP-BS"/>
</dbReference>
<evidence type="ECO:0000256" key="3">
    <source>
        <dbReference type="ARBA" id="ARBA00007441"/>
    </source>
</evidence>
<evidence type="ECO:0000256" key="9">
    <source>
        <dbReference type="ARBA" id="ARBA00022878"/>
    </source>
</evidence>
<dbReference type="OrthoDB" id="7042322at2759"/>
<dbReference type="InterPro" id="IPR015422">
    <property type="entry name" value="PyrdxlP-dep_Trfase_small"/>
</dbReference>
<dbReference type="SUPFAM" id="SSF53383">
    <property type="entry name" value="PLP-dependent transferases"/>
    <property type="match status" value="1"/>
</dbReference>
<keyword evidence="9" id="KW-0828">Tyrosine catabolism</keyword>
<dbReference type="PIRSF" id="PIRSF000517">
    <property type="entry name" value="Tyr_transaminase"/>
    <property type="match status" value="1"/>
</dbReference>
<dbReference type="Gene3D" id="3.40.640.10">
    <property type="entry name" value="Type I PLP-dependent aspartate aminotransferase-like (Major domain)"/>
    <property type="match status" value="1"/>
</dbReference>
<name>A0A0L0SIH3_ALLM3</name>